<dbReference type="EMBL" id="JABFTV010000013">
    <property type="protein sequence ID" value="MCE8026501.1"/>
    <property type="molecule type" value="Genomic_DNA"/>
</dbReference>
<dbReference type="InterPro" id="IPR036390">
    <property type="entry name" value="WH_DNA-bd_sf"/>
</dbReference>
<accession>A0ABS9AX61</accession>
<dbReference type="Gene3D" id="1.10.10.10">
    <property type="entry name" value="Winged helix-like DNA-binding domain superfamily/Winged helix DNA-binding domain"/>
    <property type="match status" value="1"/>
</dbReference>
<proteinExistence type="predicted"/>
<reference evidence="1 2" key="1">
    <citation type="journal article" date="2021" name="Front. Microbiol.">
        <title>Aerobic Denitrification and Heterotrophic Sulfur Oxidation in the Genus Halomonas Revealed by Six Novel Species Characterizations and Genome-Based Analysis.</title>
        <authorList>
            <person name="Wang L."/>
            <person name="Shao Z."/>
        </authorList>
    </citation>
    <scope>NUCLEOTIDE SEQUENCE [LARGE SCALE GENOMIC DNA]</scope>
    <source>
        <strain evidence="1 2">MCCC 1A11058</strain>
    </source>
</reference>
<dbReference type="InterPro" id="IPR036388">
    <property type="entry name" value="WH-like_DNA-bd_sf"/>
</dbReference>
<protein>
    <recommendedName>
        <fullName evidence="3">ASCH domain-containing protein</fullName>
    </recommendedName>
</protein>
<evidence type="ECO:0000313" key="1">
    <source>
        <dbReference type="EMBL" id="MCE8026501.1"/>
    </source>
</evidence>
<organism evidence="1 2">
    <name type="scientific">Billgrantia aerodenitrificans</name>
    <dbReference type="NCBI Taxonomy" id="2733483"/>
    <lineage>
        <taxon>Bacteria</taxon>
        <taxon>Pseudomonadati</taxon>
        <taxon>Pseudomonadota</taxon>
        <taxon>Gammaproteobacteria</taxon>
        <taxon>Oceanospirillales</taxon>
        <taxon>Halomonadaceae</taxon>
        <taxon>Billgrantia</taxon>
    </lineage>
</organism>
<dbReference type="InterPro" id="IPR015947">
    <property type="entry name" value="PUA-like_sf"/>
</dbReference>
<sequence length="203" mass="23089">MLFKKAFLEKIRDGRVTLAFRRWRRPTVKSGGTLLTAVGELPIVSVTQVALEEISEQDAVQAGYESRESLLRELSRRSEGELYKIELGELRPDPRIALRESTELTGEEIRGLHERLRRLDERAAHGPWTRKTLEVIGNRPGVRAGELCEMMDLEKEAFKLNVRKLKNLGLTESLGTGYRLSPRGRRVLEALQHEGVHHSESAK</sequence>
<dbReference type="RefSeq" id="WP_026038093.1">
    <property type="nucleotide sequence ID" value="NZ_JABFTV010000013.1"/>
</dbReference>
<dbReference type="SUPFAM" id="SSF88697">
    <property type="entry name" value="PUA domain-like"/>
    <property type="match status" value="1"/>
</dbReference>
<comment type="caution">
    <text evidence="1">The sequence shown here is derived from an EMBL/GenBank/DDBJ whole genome shotgun (WGS) entry which is preliminary data.</text>
</comment>
<evidence type="ECO:0000313" key="2">
    <source>
        <dbReference type="Proteomes" id="UP001320272"/>
    </source>
</evidence>
<dbReference type="Proteomes" id="UP001320272">
    <property type="component" value="Unassembled WGS sequence"/>
</dbReference>
<gene>
    <name evidence="1" type="ORF">HOP59_20445</name>
</gene>
<name>A0ABS9AX61_9GAMM</name>
<evidence type="ECO:0008006" key="3">
    <source>
        <dbReference type="Google" id="ProtNLM"/>
    </source>
</evidence>
<keyword evidence="2" id="KW-1185">Reference proteome</keyword>
<dbReference type="SUPFAM" id="SSF46785">
    <property type="entry name" value="Winged helix' DNA-binding domain"/>
    <property type="match status" value="1"/>
</dbReference>